<comment type="caution">
    <text evidence="2">The sequence shown here is derived from an EMBL/GenBank/DDBJ whole genome shotgun (WGS) entry which is preliminary data.</text>
</comment>
<dbReference type="EMBL" id="JBFXLS010000066">
    <property type="protein sequence ID" value="KAL2820960.1"/>
    <property type="molecule type" value="Genomic_DNA"/>
</dbReference>
<keyword evidence="3" id="KW-1185">Reference proteome</keyword>
<proteinExistence type="predicted"/>
<evidence type="ECO:0000313" key="2">
    <source>
        <dbReference type="EMBL" id="KAL2820960.1"/>
    </source>
</evidence>
<evidence type="ECO:0000313" key="3">
    <source>
        <dbReference type="Proteomes" id="UP001610335"/>
    </source>
</evidence>
<sequence length="331" mass="37769">MSSSTTHPKNQIPSKTLTLYRRCFKGRKQLFSPASASASTYAESPATYFITNPTPHKHSNTWTPIFYRGDNPKYTPSTRAIGRARRSGMWGSFCVWVGDGVQTVLENEERRRERRKMERRNRWRRWLGRREVRAIEVEGEGEKEVEGKVVMVRMRREGGLSRSRRRVEWEVEGVRYRWSGTRMFARGVMGGVKGWSHSMKLIRVSDHALIATFEKGVLGSLRSIKTGGPPNKSKRIVGNLTIYDRSNGSLSSSVHTHRDKHAGTVTDVDAANTQRSDLRDEQDLNPDGFHSGNLTEDAIVFTCWIVVEAEHRLRYKILDFLEEVGENIDGG</sequence>
<feature type="region of interest" description="Disordered" evidence="1">
    <location>
        <begin position="251"/>
        <end position="289"/>
    </location>
</feature>
<evidence type="ECO:0000256" key="1">
    <source>
        <dbReference type="SAM" id="MobiDB-lite"/>
    </source>
</evidence>
<accession>A0ABR4HZN5</accession>
<gene>
    <name evidence="2" type="ORF">BDW59DRAFT_181306</name>
</gene>
<protein>
    <submittedName>
        <fullName evidence="2">Uncharacterized protein</fullName>
    </submittedName>
</protein>
<name>A0ABR4HZN5_9EURO</name>
<dbReference type="Proteomes" id="UP001610335">
    <property type="component" value="Unassembled WGS sequence"/>
</dbReference>
<organism evidence="2 3">
    <name type="scientific">Aspergillus cavernicola</name>
    <dbReference type="NCBI Taxonomy" id="176166"/>
    <lineage>
        <taxon>Eukaryota</taxon>
        <taxon>Fungi</taxon>
        <taxon>Dikarya</taxon>
        <taxon>Ascomycota</taxon>
        <taxon>Pezizomycotina</taxon>
        <taxon>Eurotiomycetes</taxon>
        <taxon>Eurotiomycetidae</taxon>
        <taxon>Eurotiales</taxon>
        <taxon>Aspergillaceae</taxon>
        <taxon>Aspergillus</taxon>
        <taxon>Aspergillus subgen. Nidulantes</taxon>
    </lineage>
</organism>
<reference evidence="2 3" key="1">
    <citation type="submission" date="2024-07" db="EMBL/GenBank/DDBJ databases">
        <title>Section-level genome sequencing and comparative genomics of Aspergillus sections Usti and Cavernicolus.</title>
        <authorList>
            <consortium name="Lawrence Berkeley National Laboratory"/>
            <person name="Nybo J.L."/>
            <person name="Vesth T.C."/>
            <person name="Theobald S."/>
            <person name="Frisvad J.C."/>
            <person name="Larsen T.O."/>
            <person name="Kjaerboelling I."/>
            <person name="Rothschild-Mancinelli K."/>
            <person name="Lyhne E.K."/>
            <person name="Kogle M.E."/>
            <person name="Barry K."/>
            <person name="Clum A."/>
            <person name="Na H."/>
            <person name="Ledsgaard L."/>
            <person name="Lin J."/>
            <person name="Lipzen A."/>
            <person name="Kuo A."/>
            <person name="Riley R."/>
            <person name="Mondo S."/>
            <person name="LaButti K."/>
            <person name="Haridas S."/>
            <person name="Pangalinan J."/>
            <person name="Salamov A.A."/>
            <person name="Simmons B.A."/>
            <person name="Magnuson J.K."/>
            <person name="Chen J."/>
            <person name="Drula E."/>
            <person name="Henrissat B."/>
            <person name="Wiebenga A."/>
            <person name="Lubbers R.J."/>
            <person name="Gomes A.C."/>
            <person name="Makela M.R."/>
            <person name="Stajich J."/>
            <person name="Grigoriev I.V."/>
            <person name="Mortensen U.H."/>
            <person name="De vries R.P."/>
            <person name="Baker S.E."/>
            <person name="Andersen M.R."/>
        </authorList>
    </citation>
    <scope>NUCLEOTIDE SEQUENCE [LARGE SCALE GENOMIC DNA]</scope>
    <source>
        <strain evidence="2 3">CBS 600.67</strain>
    </source>
</reference>